<dbReference type="InterPro" id="IPR020809">
    <property type="entry name" value="Enolase_CS"/>
</dbReference>
<dbReference type="HAMAP" id="MF_00318">
    <property type="entry name" value="Enolase"/>
    <property type="match status" value="1"/>
</dbReference>
<keyword evidence="8 10" id="KW-0456">Lyase</keyword>
<sequence length="429" mass="46078">MSKIVDIKAREILDSRGNPTIEADVILESGASGSACAPSGASTGSREALELRDGDKDRYLGKGVTRAVGNVNSEIRELLVGRDAVAQRELDQLMIDSDGTDNKGRLGANAILAVSLATAKAAAQFQQKPLYEYISDLQDDDNEYSLPVPMMNIINGGEHADNNVDIQEFMIQPVGAPTVAEAIRYGAEVFHALKSVLKQQGLSTAVGDEGGFAPDLPSNEAALEAIMKAIDLAGYKAGDDITLALDCASSEFYKDGQYVLAGEGRSMDAAGFSDYLAELCDRYPIISIEDGMDESDWEGWKILTQTLGSRVQLVGDDLFVTNTKILKQGIDQNVANSILIKFNQIGSLSETLDAIKMAKDAGYTAVISHRSGETADTTIADLAVATAAGQIKTGSLCRSDRVAKYNRLIRIEEELGRAAYKGRKEFKFL</sequence>
<dbReference type="InterPro" id="IPR020810">
    <property type="entry name" value="Enolase_C"/>
</dbReference>
<comment type="pathway">
    <text evidence="1 10">Carbohydrate degradation; glycolysis; pyruvate from D-glyceraldehyde 3-phosphate: step 4/5.</text>
</comment>
<dbReference type="SUPFAM" id="SSF51604">
    <property type="entry name" value="Enolase C-terminal domain-like"/>
    <property type="match status" value="1"/>
</dbReference>
<evidence type="ECO:0000259" key="11">
    <source>
        <dbReference type="SMART" id="SM01192"/>
    </source>
</evidence>
<dbReference type="SFLD" id="SFLDF00002">
    <property type="entry name" value="enolase"/>
    <property type="match status" value="1"/>
</dbReference>
<feature type="binding site" evidence="10">
    <location>
        <position position="341"/>
    </location>
    <ligand>
        <name>(2R)-2-phosphoglycerate</name>
        <dbReference type="ChEBI" id="CHEBI:58289"/>
    </ligand>
</feature>
<dbReference type="InterPro" id="IPR029017">
    <property type="entry name" value="Enolase-like_N"/>
</dbReference>
<dbReference type="EC" id="4.2.1.11" evidence="3 10"/>
<dbReference type="InterPro" id="IPR000941">
    <property type="entry name" value="Enolase"/>
</dbReference>
<dbReference type="SFLD" id="SFLDS00001">
    <property type="entry name" value="Enolase"/>
    <property type="match status" value="1"/>
</dbReference>
<comment type="similarity">
    <text evidence="2 10">Belongs to the enolase family.</text>
</comment>
<evidence type="ECO:0000256" key="3">
    <source>
        <dbReference type="ARBA" id="ARBA00012058"/>
    </source>
</evidence>
<feature type="domain" description="Enolase N-terminal" evidence="12">
    <location>
        <begin position="4"/>
        <end position="134"/>
    </location>
</feature>
<comment type="subcellular location">
    <subcellularLocation>
        <location evidence="10">Cytoplasm</location>
    </subcellularLocation>
    <subcellularLocation>
        <location evidence="10">Secreted</location>
    </subcellularLocation>
    <subcellularLocation>
        <location evidence="10">Cell surface</location>
    </subcellularLocation>
    <text evidence="10">Fractions of enolase are present in both the cytoplasm and on the cell surface.</text>
</comment>
<reference evidence="13" key="1">
    <citation type="submission" date="2012-09" db="EMBL/GenBank/DDBJ databases">
        <title>Genome Sequence of alkane-degrading Bacterium Alcanivorax balearicus MACL04.</title>
        <authorList>
            <person name="Lai Q."/>
            <person name="Shao Z."/>
        </authorList>
    </citation>
    <scope>NUCLEOTIDE SEQUENCE</scope>
    <source>
        <strain evidence="13">MACL04</strain>
    </source>
</reference>
<accession>A0ABT2QYM9</accession>
<name>A0ABT2QYM9_9GAMM</name>
<feature type="active site" description="Proton donor" evidence="10">
    <location>
        <position position="209"/>
    </location>
</feature>
<feature type="binding site" evidence="10">
    <location>
        <position position="289"/>
    </location>
    <ligand>
        <name>Mg(2+)</name>
        <dbReference type="ChEBI" id="CHEBI:18420"/>
    </ligand>
</feature>
<dbReference type="InterPro" id="IPR020811">
    <property type="entry name" value="Enolase_N"/>
</dbReference>
<evidence type="ECO:0000256" key="5">
    <source>
        <dbReference type="ARBA" id="ARBA00022525"/>
    </source>
</evidence>
<dbReference type="EMBL" id="ARXS01000009">
    <property type="protein sequence ID" value="MCU5782618.1"/>
    <property type="molecule type" value="Genomic_DNA"/>
</dbReference>
<feature type="binding site" evidence="10">
    <location>
        <position position="167"/>
    </location>
    <ligand>
        <name>(2R)-2-phosphoglycerate</name>
        <dbReference type="ChEBI" id="CHEBI:58289"/>
    </ligand>
</feature>
<dbReference type="SMART" id="SM01193">
    <property type="entry name" value="Enolase_N"/>
    <property type="match status" value="1"/>
</dbReference>
<keyword evidence="14" id="KW-1185">Reference proteome</keyword>
<dbReference type="NCBIfam" id="TIGR01060">
    <property type="entry name" value="eno"/>
    <property type="match status" value="1"/>
</dbReference>
<evidence type="ECO:0000256" key="8">
    <source>
        <dbReference type="ARBA" id="ARBA00023239"/>
    </source>
</evidence>
<evidence type="ECO:0000256" key="6">
    <source>
        <dbReference type="ARBA" id="ARBA00022842"/>
    </source>
</evidence>
<keyword evidence="10" id="KW-0963">Cytoplasm</keyword>
<dbReference type="SMART" id="SM01192">
    <property type="entry name" value="Enolase_C"/>
    <property type="match status" value="1"/>
</dbReference>
<feature type="binding site" evidence="10">
    <location>
        <position position="392"/>
    </location>
    <ligand>
        <name>(2R)-2-phosphoglycerate</name>
        <dbReference type="ChEBI" id="CHEBI:58289"/>
    </ligand>
</feature>
<dbReference type="PANTHER" id="PTHR11902">
    <property type="entry name" value="ENOLASE"/>
    <property type="match status" value="1"/>
</dbReference>
<feature type="binding site" evidence="10">
    <location>
        <position position="371"/>
    </location>
    <ligand>
        <name>(2R)-2-phosphoglycerate</name>
        <dbReference type="ChEBI" id="CHEBI:58289"/>
    </ligand>
</feature>
<feature type="binding site" evidence="10">
    <location>
        <position position="246"/>
    </location>
    <ligand>
        <name>Mg(2+)</name>
        <dbReference type="ChEBI" id="CHEBI:18420"/>
    </ligand>
</feature>
<evidence type="ECO:0000313" key="14">
    <source>
        <dbReference type="Proteomes" id="UP001064106"/>
    </source>
</evidence>
<dbReference type="RefSeq" id="WP_014994289.1">
    <property type="nucleotide sequence ID" value="NZ_ARXS01000009.1"/>
</dbReference>
<evidence type="ECO:0000259" key="12">
    <source>
        <dbReference type="SMART" id="SM01193"/>
    </source>
</evidence>
<evidence type="ECO:0000256" key="10">
    <source>
        <dbReference type="HAMAP-Rule" id="MF_00318"/>
    </source>
</evidence>
<feature type="domain" description="Enolase C-terminal TIM barrel" evidence="11">
    <location>
        <begin position="143"/>
        <end position="428"/>
    </location>
</feature>
<dbReference type="Proteomes" id="UP001064106">
    <property type="component" value="Unassembled WGS sequence"/>
</dbReference>
<keyword evidence="10" id="KW-0479">Metal-binding</keyword>
<proteinExistence type="inferred from homology"/>
<gene>
    <name evidence="10" type="primary">eno</name>
    <name evidence="13" type="ORF">MA04_01918</name>
</gene>
<dbReference type="Gene3D" id="3.20.20.120">
    <property type="entry name" value="Enolase-like C-terminal domain"/>
    <property type="match status" value="1"/>
</dbReference>
<comment type="subunit">
    <text evidence="10">Component of the RNA degradosome, a multiprotein complex involved in RNA processing and mRNA degradation.</text>
</comment>
<keyword evidence="7 10" id="KW-0324">Glycolysis</keyword>
<dbReference type="PIRSF" id="PIRSF001400">
    <property type="entry name" value="Enolase"/>
    <property type="match status" value="1"/>
</dbReference>
<dbReference type="Gene3D" id="3.30.390.10">
    <property type="entry name" value="Enolase-like, N-terminal domain"/>
    <property type="match status" value="1"/>
</dbReference>
<feature type="active site" description="Proton acceptor" evidence="10">
    <location>
        <position position="341"/>
    </location>
</feature>
<dbReference type="Pfam" id="PF00113">
    <property type="entry name" value="Enolase_C"/>
    <property type="match status" value="1"/>
</dbReference>
<comment type="function">
    <text evidence="9 10">Catalyzes the reversible conversion of 2-phosphoglycerate (2-PG) into phosphoenolpyruvate (PEP). It is essential for the degradation of carbohydrates via glycolysis.</text>
</comment>
<feature type="binding site" evidence="10">
    <location>
        <position position="370"/>
    </location>
    <ligand>
        <name>(2R)-2-phosphoglycerate</name>
        <dbReference type="ChEBI" id="CHEBI:58289"/>
    </ligand>
</feature>
<evidence type="ECO:0000256" key="2">
    <source>
        <dbReference type="ARBA" id="ARBA00009604"/>
    </source>
</evidence>
<dbReference type="PROSITE" id="PS00164">
    <property type="entry name" value="ENOLASE"/>
    <property type="match status" value="1"/>
</dbReference>
<comment type="cofactor">
    <cofactor evidence="10">
        <name>Mg(2+)</name>
        <dbReference type="ChEBI" id="CHEBI:18420"/>
    </cofactor>
    <text evidence="10">Binds a second Mg(2+) ion via substrate during catalysis.</text>
</comment>
<organism evidence="13 14">
    <name type="scientific">Alloalcanivorax balearicus MACL04</name>
    <dbReference type="NCBI Taxonomy" id="1177182"/>
    <lineage>
        <taxon>Bacteria</taxon>
        <taxon>Pseudomonadati</taxon>
        <taxon>Pseudomonadota</taxon>
        <taxon>Gammaproteobacteria</taxon>
        <taxon>Oceanospirillales</taxon>
        <taxon>Alcanivoracaceae</taxon>
        <taxon>Alloalcanivorax</taxon>
    </lineage>
</organism>
<keyword evidence="6 10" id="KW-0460">Magnesium</keyword>
<evidence type="ECO:0000256" key="4">
    <source>
        <dbReference type="ARBA" id="ARBA00017068"/>
    </source>
</evidence>
<comment type="caution">
    <text evidence="13">The sequence shown here is derived from an EMBL/GenBank/DDBJ whole genome shotgun (WGS) entry which is preliminary data.</text>
</comment>
<comment type="catalytic activity">
    <reaction evidence="10">
        <text>(2R)-2-phosphoglycerate = phosphoenolpyruvate + H2O</text>
        <dbReference type="Rhea" id="RHEA:10164"/>
        <dbReference type="ChEBI" id="CHEBI:15377"/>
        <dbReference type="ChEBI" id="CHEBI:58289"/>
        <dbReference type="ChEBI" id="CHEBI:58702"/>
        <dbReference type="EC" id="4.2.1.11"/>
    </reaction>
</comment>
<dbReference type="SUPFAM" id="SSF54826">
    <property type="entry name" value="Enolase N-terminal domain-like"/>
    <property type="match status" value="1"/>
</dbReference>
<dbReference type="PANTHER" id="PTHR11902:SF1">
    <property type="entry name" value="ENOLASE"/>
    <property type="match status" value="1"/>
</dbReference>
<protein>
    <recommendedName>
        <fullName evidence="4 10">Enolase</fullName>
        <ecNumber evidence="3 10">4.2.1.11</ecNumber>
    </recommendedName>
    <alternativeName>
        <fullName evidence="10">2-phospho-D-glycerate hydro-lyase</fullName>
    </alternativeName>
    <alternativeName>
        <fullName evidence="10">2-phosphoglycerate dehydratase</fullName>
    </alternativeName>
</protein>
<evidence type="ECO:0000313" key="13">
    <source>
        <dbReference type="EMBL" id="MCU5782618.1"/>
    </source>
</evidence>
<dbReference type="Pfam" id="PF03952">
    <property type="entry name" value="Enolase_N"/>
    <property type="match status" value="1"/>
</dbReference>
<feature type="binding site" evidence="10">
    <location>
        <position position="316"/>
    </location>
    <ligand>
        <name>Mg(2+)</name>
        <dbReference type="ChEBI" id="CHEBI:18420"/>
    </ligand>
</feature>
<dbReference type="CDD" id="cd03313">
    <property type="entry name" value="enolase"/>
    <property type="match status" value="1"/>
</dbReference>
<evidence type="ECO:0000256" key="1">
    <source>
        <dbReference type="ARBA" id="ARBA00005031"/>
    </source>
</evidence>
<dbReference type="PRINTS" id="PR00148">
    <property type="entry name" value="ENOLASE"/>
</dbReference>
<dbReference type="SFLD" id="SFLDG00178">
    <property type="entry name" value="enolase"/>
    <property type="match status" value="1"/>
</dbReference>
<evidence type="ECO:0000256" key="9">
    <source>
        <dbReference type="ARBA" id="ARBA00045763"/>
    </source>
</evidence>
<dbReference type="InterPro" id="IPR036849">
    <property type="entry name" value="Enolase-like_C_sf"/>
</dbReference>
<keyword evidence="5 10" id="KW-0964">Secreted</keyword>
<evidence type="ECO:0000256" key="7">
    <source>
        <dbReference type="ARBA" id="ARBA00023152"/>
    </source>
</evidence>